<dbReference type="InterPro" id="IPR019618">
    <property type="entry name" value="Spore_germination_GerPA"/>
</dbReference>
<dbReference type="Proteomes" id="UP000825179">
    <property type="component" value="Chromosome"/>
</dbReference>
<gene>
    <name evidence="1" type="ORF">CathTA2_1735</name>
    <name evidence="2" type="ORF">HUR95_09145</name>
</gene>
<dbReference type="KEGG" id="cthu:HUR95_09145"/>
<organism evidence="1 3">
    <name type="scientific">Caldalkalibacillus thermarum (strain TA2.A1)</name>
    <dbReference type="NCBI Taxonomy" id="986075"/>
    <lineage>
        <taxon>Bacteria</taxon>
        <taxon>Bacillati</taxon>
        <taxon>Bacillota</taxon>
        <taxon>Bacilli</taxon>
        <taxon>Bacillales</taxon>
        <taxon>Bacillaceae</taxon>
        <taxon>Caldalkalibacillus</taxon>
    </lineage>
</organism>
<reference evidence="2 4" key="2">
    <citation type="journal article" date="2020" name="Extremophiles">
        <title>Genomic analysis of Caldalkalibacillus thermarum TA2.A1 reveals aerobic alkaliphilic metabolism and evolutionary hallmarks linking alkaliphilic bacteria and plant life.</title>
        <authorList>
            <person name="de Jong S.I."/>
            <person name="van den Broek M.A."/>
            <person name="Merkel A.Y."/>
            <person name="de la Torre Cortes P."/>
            <person name="Kalamorz F."/>
            <person name="Cook G.M."/>
            <person name="van Loosdrecht M.C.M."/>
            <person name="McMillan D.G.G."/>
        </authorList>
    </citation>
    <scope>NUCLEOTIDE SEQUENCE [LARGE SCALE GENOMIC DNA]</scope>
    <source>
        <strain evidence="2 4">TA2.A1</strain>
    </source>
</reference>
<reference evidence="2" key="3">
    <citation type="submission" date="2021-08" db="EMBL/GenBank/DDBJ databases">
        <authorList>
            <person name="de Jong S."/>
            <person name="van den Broek M."/>
            <person name="Merkel A."/>
            <person name="de la Torre Cortes P."/>
            <person name="Kalamorz F."/>
            <person name="Cook G."/>
            <person name="van Loosdrecht M."/>
            <person name="McMillan D."/>
        </authorList>
    </citation>
    <scope>NUCLEOTIDE SEQUENCE</scope>
    <source>
        <strain evidence="2">TA2.A1</strain>
    </source>
</reference>
<dbReference type="OrthoDB" id="2901880at2"/>
<evidence type="ECO:0000313" key="1">
    <source>
        <dbReference type="EMBL" id="EGL82727.1"/>
    </source>
</evidence>
<accession>F5L7D5</accession>
<evidence type="ECO:0000313" key="2">
    <source>
        <dbReference type="EMBL" id="QZT32572.1"/>
    </source>
</evidence>
<dbReference type="RefSeq" id="WP_007504825.1">
    <property type="nucleotide sequence ID" value="NZ_AFCE01000140.1"/>
</dbReference>
<dbReference type="Proteomes" id="UP000010716">
    <property type="component" value="Unassembled WGS sequence"/>
</dbReference>
<protein>
    <submittedName>
        <fullName evidence="2">Spore germination protein</fullName>
    </submittedName>
</protein>
<evidence type="ECO:0000313" key="4">
    <source>
        <dbReference type="Proteomes" id="UP000825179"/>
    </source>
</evidence>
<evidence type="ECO:0000313" key="3">
    <source>
        <dbReference type="Proteomes" id="UP000010716"/>
    </source>
</evidence>
<dbReference type="AlphaFoldDB" id="F5L7D5"/>
<name>F5L7D5_CALTT</name>
<dbReference type="EMBL" id="AFCE01000140">
    <property type="protein sequence ID" value="EGL82727.1"/>
    <property type="molecule type" value="Genomic_DNA"/>
</dbReference>
<dbReference type="Pfam" id="PF10676">
    <property type="entry name" value="gerPA"/>
    <property type="match status" value="1"/>
</dbReference>
<dbReference type="EMBL" id="CP082237">
    <property type="protein sequence ID" value="QZT32572.1"/>
    <property type="molecule type" value="Genomic_DNA"/>
</dbReference>
<keyword evidence="4" id="KW-1185">Reference proteome</keyword>
<sequence>MFTHFNHICFISVHNVSFNGTVNFGDAIHKGYAGNDQSVGGQEIFGDAFNRPVTKFDLNVVKDPDLVDQPQVQL</sequence>
<proteinExistence type="predicted"/>
<reference evidence="1 3" key="1">
    <citation type="journal article" date="2011" name="J. Bacteriol.">
        <title>Draft genome sequence of the thermoalkaliphilic Caldalkalibacillus thermarum strain TA2.A1.</title>
        <authorList>
            <person name="Kalamorz F."/>
            <person name="Keis S."/>
            <person name="McMillan D.G."/>
            <person name="Olsson K."/>
            <person name="Stanton J.A."/>
            <person name="Stockwell P."/>
            <person name="Black M.A."/>
            <person name="Klingeman D.M."/>
            <person name="Land M.L."/>
            <person name="Han C.S."/>
            <person name="Martin S.L."/>
            <person name="Becher S.A."/>
            <person name="Peddie C.J."/>
            <person name="Morgan H.W."/>
            <person name="Matthies D."/>
            <person name="Preiss L."/>
            <person name="Meier T."/>
            <person name="Brown S.D."/>
            <person name="Cook G.M."/>
        </authorList>
    </citation>
    <scope>NUCLEOTIDE SEQUENCE [LARGE SCALE GENOMIC DNA]</scope>
    <source>
        <strain evidence="1 3">TA2.A1</strain>
    </source>
</reference>